<evidence type="ECO:0000313" key="7">
    <source>
        <dbReference type="Proteomes" id="UP001157125"/>
    </source>
</evidence>
<dbReference type="Gene3D" id="1.10.10.60">
    <property type="entry name" value="Homeodomain-like"/>
    <property type="match status" value="2"/>
</dbReference>
<dbReference type="PROSITE" id="PS00041">
    <property type="entry name" value="HTH_ARAC_FAMILY_1"/>
    <property type="match status" value="1"/>
</dbReference>
<feature type="compositionally biased region" description="Basic and acidic residues" evidence="4">
    <location>
        <begin position="253"/>
        <end position="266"/>
    </location>
</feature>
<reference evidence="7" key="1">
    <citation type="journal article" date="2019" name="Int. J. Syst. Evol. Microbiol.">
        <title>The Global Catalogue of Microorganisms (GCM) 10K type strain sequencing project: providing services to taxonomists for standard genome sequencing and annotation.</title>
        <authorList>
            <consortium name="The Broad Institute Genomics Platform"/>
            <consortium name="The Broad Institute Genome Sequencing Center for Infectious Disease"/>
            <person name="Wu L."/>
            <person name="Ma J."/>
        </authorList>
    </citation>
    <scope>NUCLEOTIDE SEQUENCE [LARGE SCALE GENOMIC DNA]</scope>
    <source>
        <strain evidence="7">NBRC 112299</strain>
    </source>
</reference>
<accession>A0ABQ6IE25</accession>
<keyword evidence="1" id="KW-0805">Transcription regulation</keyword>
<dbReference type="SUPFAM" id="SSF46689">
    <property type="entry name" value="Homeodomain-like"/>
    <property type="match status" value="1"/>
</dbReference>
<protein>
    <submittedName>
        <fullName evidence="6">AraC family transcriptional regulator</fullName>
    </submittedName>
</protein>
<organism evidence="6 7">
    <name type="scientific">Demequina litorisediminis</name>
    <dbReference type="NCBI Taxonomy" id="1849022"/>
    <lineage>
        <taxon>Bacteria</taxon>
        <taxon>Bacillati</taxon>
        <taxon>Actinomycetota</taxon>
        <taxon>Actinomycetes</taxon>
        <taxon>Micrococcales</taxon>
        <taxon>Demequinaceae</taxon>
        <taxon>Demequina</taxon>
    </lineage>
</organism>
<evidence type="ECO:0000256" key="2">
    <source>
        <dbReference type="ARBA" id="ARBA00023125"/>
    </source>
</evidence>
<dbReference type="PRINTS" id="PR00032">
    <property type="entry name" value="HTHARAC"/>
</dbReference>
<dbReference type="PANTHER" id="PTHR11019">
    <property type="entry name" value="HTH-TYPE TRANSCRIPTIONAL REGULATOR NIMR"/>
    <property type="match status" value="1"/>
</dbReference>
<evidence type="ECO:0000313" key="6">
    <source>
        <dbReference type="EMBL" id="GMA36005.1"/>
    </source>
</evidence>
<proteinExistence type="predicted"/>
<dbReference type="InterPro" id="IPR020449">
    <property type="entry name" value="Tscrpt_reg_AraC-type_HTH"/>
</dbReference>
<dbReference type="SMART" id="SM00342">
    <property type="entry name" value="HTH_ARAC"/>
    <property type="match status" value="1"/>
</dbReference>
<dbReference type="SUPFAM" id="SSF51182">
    <property type="entry name" value="RmlC-like cupins"/>
    <property type="match status" value="1"/>
</dbReference>
<dbReference type="InterPro" id="IPR018062">
    <property type="entry name" value="HTH_AraC-typ_CS"/>
</dbReference>
<dbReference type="InterPro" id="IPR018060">
    <property type="entry name" value="HTH_AraC"/>
</dbReference>
<comment type="caution">
    <text evidence="6">The sequence shown here is derived from an EMBL/GenBank/DDBJ whole genome shotgun (WGS) entry which is preliminary data.</text>
</comment>
<dbReference type="EMBL" id="BSUN01000001">
    <property type="protein sequence ID" value="GMA36005.1"/>
    <property type="molecule type" value="Genomic_DNA"/>
</dbReference>
<dbReference type="Proteomes" id="UP001157125">
    <property type="component" value="Unassembled WGS sequence"/>
</dbReference>
<dbReference type="InterPro" id="IPR009057">
    <property type="entry name" value="Homeodomain-like_sf"/>
</dbReference>
<feature type="region of interest" description="Disordered" evidence="4">
    <location>
        <begin position="247"/>
        <end position="266"/>
    </location>
</feature>
<dbReference type="InterPro" id="IPR011051">
    <property type="entry name" value="RmlC_Cupin_sf"/>
</dbReference>
<keyword evidence="7" id="KW-1185">Reference proteome</keyword>
<dbReference type="Gene3D" id="2.60.120.10">
    <property type="entry name" value="Jelly Rolls"/>
    <property type="match status" value="1"/>
</dbReference>
<dbReference type="PROSITE" id="PS01124">
    <property type="entry name" value="HTH_ARAC_FAMILY_2"/>
    <property type="match status" value="1"/>
</dbReference>
<evidence type="ECO:0000256" key="1">
    <source>
        <dbReference type="ARBA" id="ARBA00023015"/>
    </source>
</evidence>
<keyword evidence="2" id="KW-0238">DNA-binding</keyword>
<dbReference type="Pfam" id="PF12833">
    <property type="entry name" value="HTH_18"/>
    <property type="match status" value="1"/>
</dbReference>
<dbReference type="PANTHER" id="PTHR11019:SF199">
    <property type="entry name" value="HTH-TYPE TRANSCRIPTIONAL REGULATOR NIMR"/>
    <property type="match status" value="1"/>
</dbReference>
<keyword evidence="3" id="KW-0804">Transcription</keyword>
<dbReference type="RefSeq" id="WP_284328336.1">
    <property type="nucleotide sequence ID" value="NZ_BSUN01000001.1"/>
</dbReference>
<sequence>MIGQDGDDEKWRIDTTDFAVAQTVEWERHAHEHAHEILWGCRGTLTAATDDGFFAVPHALALWIPAGVHHQVTAASGTRFRCTYIDSALPGPSPHATAIAMPELVQSLLERLADPPYLAPTPRTHAENLVTSLLEPAEVASVDLRMPRDVRTKAVAERILANPADDQSIEDWGYAVGSSARNLSRLFVADTGLSFAQWRTRARMRRAVELLAADHSVTSVAARVGYASPSAFVQAFRRELGRTPGEYVAARPRAGDRDTRPARDIA</sequence>
<evidence type="ECO:0000259" key="5">
    <source>
        <dbReference type="PROSITE" id="PS01124"/>
    </source>
</evidence>
<gene>
    <name evidence="6" type="ORF">GCM10025876_22090</name>
</gene>
<evidence type="ECO:0000256" key="4">
    <source>
        <dbReference type="SAM" id="MobiDB-lite"/>
    </source>
</evidence>
<name>A0ABQ6IE25_9MICO</name>
<feature type="domain" description="HTH araC/xylS-type" evidence="5">
    <location>
        <begin position="153"/>
        <end position="250"/>
    </location>
</feature>
<evidence type="ECO:0000256" key="3">
    <source>
        <dbReference type="ARBA" id="ARBA00023163"/>
    </source>
</evidence>
<dbReference type="InterPro" id="IPR014710">
    <property type="entry name" value="RmlC-like_jellyroll"/>
</dbReference>